<name>A0A0U0RMJ1_MYCTX</name>
<reference evidence="2" key="1">
    <citation type="submission" date="2015-03" db="EMBL/GenBank/DDBJ databases">
        <authorList>
            <consortium name="Pathogen Informatics"/>
        </authorList>
    </citation>
    <scope>NUCLEOTIDE SEQUENCE [LARGE SCALE GENOMIC DNA]</scope>
    <source>
        <strain evidence="2">K00500041</strain>
    </source>
</reference>
<proteinExistence type="predicted"/>
<gene>
    <name evidence="1" type="ORF">ERS007703_02975</name>
</gene>
<dbReference type="Proteomes" id="UP000038802">
    <property type="component" value="Unassembled WGS sequence"/>
</dbReference>
<organism evidence="1 2">
    <name type="scientific">Mycobacterium tuberculosis</name>
    <dbReference type="NCBI Taxonomy" id="1773"/>
    <lineage>
        <taxon>Bacteria</taxon>
        <taxon>Bacillati</taxon>
        <taxon>Actinomycetota</taxon>
        <taxon>Actinomycetes</taxon>
        <taxon>Mycobacteriales</taxon>
        <taxon>Mycobacteriaceae</taxon>
        <taxon>Mycobacterium</taxon>
        <taxon>Mycobacterium tuberculosis complex</taxon>
    </lineage>
</organism>
<evidence type="ECO:0000313" key="1">
    <source>
        <dbReference type="EMBL" id="COW17980.1"/>
    </source>
</evidence>
<evidence type="ECO:0000313" key="2">
    <source>
        <dbReference type="Proteomes" id="UP000038802"/>
    </source>
</evidence>
<sequence>MALPAGQRQSARTDGRLIPVRQSVDELLDVRRPGRRGNLFGRRIRAAIGDVCTDRSGEQDGIFGYQADG</sequence>
<accession>A0A0U0RMJ1</accession>
<protein>
    <submittedName>
        <fullName evidence="1">Uncharacterized protein</fullName>
    </submittedName>
</protein>
<dbReference type="EMBL" id="CSAE01000367">
    <property type="protein sequence ID" value="COW17980.1"/>
    <property type="molecule type" value="Genomic_DNA"/>
</dbReference>
<dbReference type="AlphaFoldDB" id="A0A0U0RMJ1"/>